<dbReference type="SUPFAM" id="SSF56784">
    <property type="entry name" value="HAD-like"/>
    <property type="match status" value="1"/>
</dbReference>
<dbReference type="InterPro" id="IPR023214">
    <property type="entry name" value="HAD_sf"/>
</dbReference>
<name>A0A5C5PY74_9PSED</name>
<dbReference type="EMBL" id="VFIP01000023">
    <property type="protein sequence ID" value="TWR91375.1"/>
    <property type="molecule type" value="Genomic_DNA"/>
</dbReference>
<comment type="caution">
    <text evidence="1">The sequence shown here is derived from an EMBL/GenBank/DDBJ whole genome shotgun (WGS) entry which is preliminary data.</text>
</comment>
<dbReference type="Gene3D" id="3.40.50.1000">
    <property type="entry name" value="HAD superfamily/HAD-like"/>
    <property type="match status" value="1"/>
</dbReference>
<reference evidence="1 2" key="1">
    <citation type="submission" date="2019-06" db="EMBL/GenBank/DDBJ databases">
        <title>Pseudomonas bimorpha sp. nov. isolated from bovine raw milk and skim milk concentrate.</title>
        <authorList>
            <person name="Hofmann K."/>
            <person name="Huptas C."/>
            <person name="Doll E."/>
            <person name="Scherer S."/>
            <person name="Wenning M."/>
        </authorList>
    </citation>
    <scope>NUCLEOTIDE SEQUENCE [LARGE SCALE GENOMIC DNA]</scope>
    <source>
        <strain evidence="1 2">DSM 108990</strain>
    </source>
</reference>
<sequence length="252" mass="27827">MAINRPLVFVDLDDTLFQTARKMGDEPRFTATLDVDGQPNGFMSATQKSFVEWLLATADVVPVTARSVEAYQRVQLPFVHGAICAHGGVMLNAQGALDAPWHARMADELALEQTRLHQLSELTLAIGTQLGYSLRGWVVEEQGLANYVVTKHNNETDEALLLVMNEVKARGLLDGLYVHGNGNNLAFLPNALQKQVAVREWIRRDQAINGKRPILGFGDSVSDLGFMTECDWWGTPKRGQLASHVMSSVIDE</sequence>
<dbReference type="AlphaFoldDB" id="A0A5C5PY74"/>
<protein>
    <submittedName>
        <fullName evidence="1">Trehalose phosphatase</fullName>
    </submittedName>
</protein>
<dbReference type="InterPro" id="IPR024197">
    <property type="entry name" value="TPP-like"/>
</dbReference>
<dbReference type="OrthoDB" id="8746852at2"/>
<dbReference type="InterPro" id="IPR036412">
    <property type="entry name" value="HAD-like_sf"/>
</dbReference>
<gene>
    <name evidence="1" type="ORF">FJD37_13280</name>
</gene>
<dbReference type="PIRSF" id="PIRSF030802">
    <property type="entry name" value="UCP030802"/>
    <property type="match status" value="1"/>
</dbReference>
<proteinExistence type="predicted"/>
<evidence type="ECO:0000313" key="1">
    <source>
        <dbReference type="EMBL" id="TWR91375.1"/>
    </source>
</evidence>
<organism evidence="1 2">
    <name type="scientific">Pseudomonas saxonica</name>
    <dbReference type="NCBI Taxonomy" id="2600598"/>
    <lineage>
        <taxon>Bacteria</taxon>
        <taxon>Pseudomonadati</taxon>
        <taxon>Pseudomonadota</taxon>
        <taxon>Gammaproteobacteria</taxon>
        <taxon>Pseudomonadales</taxon>
        <taxon>Pseudomonadaceae</taxon>
        <taxon>Pseudomonas</taxon>
    </lineage>
</organism>
<evidence type="ECO:0000313" key="2">
    <source>
        <dbReference type="Proteomes" id="UP000317901"/>
    </source>
</evidence>
<dbReference type="RefSeq" id="WP_146426420.1">
    <property type="nucleotide sequence ID" value="NZ_VFIP01000023.1"/>
</dbReference>
<accession>A0A5C5PY74</accession>
<dbReference type="Proteomes" id="UP000317901">
    <property type="component" value="Unassembled WGS sequence"/>
</dbReference>